<keyword evidence="4 8" id="KW-0812">Transmembrane</keyword>
<dbReference type="GO" id="GO:0005774">
    <property type="term" value="C:vacuolar membrane"/>
    <property type="evidence" value="ECO:0007669"/>
    <property type="project" value="TreeGrafter"/>
</dbReference>
<dbReference type="FunFam" id="1.20.1250.20:FF:000197">
    <property type="entry name" value="Siderophore iron transporter 1"/>
    <property type="match status" value="1"/>
</dbReference>
<evidence type="ECO:0000313" key="10">
    <source>
        <dbReference type="Proteomes" id="UP000094285"/>
    </source>
</evidence>
<dbReference type="GO" id="GO:0005886">
    <property type="term" value="C:plasma membrane"/>
    <property type="evidence" value="ECO:0007669"/>
    <property type="project" value="TreeGrafter"/>
</dbReference>
<protein>
    <submittedName>
        <fullName evidence="9">MFS general substrate transporter</fullName>
    </submittedName>
</protein>
<feature type="transmembrane region" description="Helical" evidence="8">
    <location>
        <begin position="386"/>
        <end position="404"/>
    </location>
</feature>
<evidence type="ECO:0000256" key="4">
    <source>
        <dbReference type="ARBA" id="ARBA00022692"/>
    </source>
</evidence>
<evidence type="ECO:0000256" key="3">
    <source>
        <dbReference type="ARBA" id="ARBA00022448"/>
    </source>
</evidence>
<feature type="transmembrane region" description="Helical" evidence="8">
    <location>
        <begin position="523"/>
        <end position="542"/>
    </location>
</feature>
<feature type="transmembrane region" description="Helical" evidence="8">
    <location>
        <begin position="410"/>
        <end position="433"/>
    </location>
</feature>
<sequence>DVFSGSEYEEEKSIGVIKAEILAHQWSGKWYYHLILLISAFLVGYGYGLDGLLRYIFTGYATASYAEHSLLTTIGVITSVAGAACQPIFARLSDVFGRLEIFVCCIVLYSVGTIIESQAHDVQRYAGGSVLYQVGYTGVILIVMTILSDFSSLKWRLFYMLVPTLSFIINTWISGNVVAAVNPVKHWSWGVGMWAFIFPLTCLPMIGCMLHMRILAGRSEEWKQFKQRKTKFQELGAWGFVKYLFWTLDIIGLVLLTVCLGCLLVPLTLAGGVKSKWQNGSIIAPLVIGALLIPGFALWESYGARYPVAPFKLLKDRGIWAALIICFLLNFISSVESSYLFAVLRVSVNQSESSATRITSLSSFVSVIGGFFFGLFVVYFRRLKLFIIYGCAMWMVALGLLLHYRSGSSAYAGIIAGTVLMGYGTSFFSYPVNVSLQSCTNHEHMAVIISLGLTVYRIGSAVGSAVAGALWTQSLFSKLQEKLGSTTLATAAYSNPYKFILDYAWDTVERQQMVSAYRELQKILMTVSLCFCVPMLIAGFFLRDHELNNEQSHVEVLAKESNASLLGFFSGS</sequence>
<dbReference type="OrthoDB" id="2241241at2759"/>
<feature type="transmembrane region" description="Helical" evidence="8">
    <location>
        <begin position="157"/>
        <end position="181"/>
    </location>
</feature>
<feature type="transmembrane region" description="Helical" evidence="8">
    <location>
        <begin position="131"/>
        <end position="150"/>
    </location>
</feature>
<feature type="transmembrane region" description="Helical" evidence="8">
    <location>
        <begin position="193"/>
        <end position="216"/>
    </location>
</feature>
<dbReference type="GeneID" id="30982593"/>
<dbReference type="RefSeq" id="XP_020067354.1">
    <property type="nucleotide sequence ID" value="XM_020208456.1"/>
</dbReference>
<dbReference type="PANTHER" id="PTHR23501:SF92">
    <property type="entry name" value="GLUTATHIONE EXCHANGER 1-RELATED"/>
    <property type="match status" value="1"/>
</dbReference>
<keyword evidence="3" id="KW-0813">Transport</keyword>
<keyword evidence="6" id="KW-0406">Ion transport</keyword>
<feature type="transmembrane region" description="Helical" evidence="8">
    <location>
        <begin position="69"/>
        <end position="89"/>
    </location>
</feature>
<accession>A0A1E4SS56</accession>
<feature type="transmembrane region" description="Helical" evidence="8">
    <location>
        <begin position="101"/>
        <end position="119"/>
    </location>
</feature>
<dbReference type="Gene3D" id="1.20.1250.20">
    <property type="entry name" value="MFS general substrate transporter like domains"/>
    <property type="match status" value="2"/>
</dbReference>
<comment type="subcellular location">
    <subcellularLocation>
        <location evidence="1">Endomembrane system</location>
        <topology evidence="1">Multi-pass membrane protein</topology>
    </subcellularLocation>
</comment>
<dbReference type="GO" id="GO:0015343">
    <property type="term" value="F:siderophore-iron transmembrane transporter activity"/>
    <property type="evidence" value="ECO:0007669"/>
    <property type="project" value="TreeGrafter"/>
</dbReference>
<dbReference type="PANTHER" id="PTHR23501">
    <property type="entry name" value="MAJOR FACILITATOR SUPERFAMILY"/>
    <property type="match status" value="1"/>
</dbReference>
<evidence type="ECO:0000256" key="5">
    <source>
        <dbReference type="ARBA" id="ARBA00022989"/>
    </source>
</evidence>
<organism evidence="9 10">
    <name type="scientific">Suhomyces tanzawaensis NRRL Y-17324</name>
    <dbReference type="NCBI Taxonomy" id="984487"/>
    <lineage>
        <taxon>Eukaryota</taxon>
        <taxon>Fungi</taxon>
        <taxon>Dikarya</taxon>
        <taxon>Ascomycota</taxon>
        <taxon>Saccharomycotina</taxon>
        <taxon>Pichiomycetes</taxon>
        <taxon>Debaryomycetaceae</taxon>
        <taxon>Suhomyces</taxon>
    </lineage>
</organism>
<dbReference type="AlphaFoldDB" id="A0A1E4SS56"/>
<feature type="transmembrane region" description="Helical" evidence="8">
    <location>
        <begin position="361"/>
        <end position="379"/>
    </location>
</feature>
<gene>
    <name evidence="9" type="ORF">CANTADRAFT_32452</name>
</gene>
<keyword evidence="7 8" id="KW-0472">Membrane</keyword>
<reference evidence="10" key="1">
    <citation type="submission" date="2016-05" db="EMBL/GenBank/DDBJ databases">
        <title>Comparative genomics of biotechnologically important yeasts.</title>
        <authorList>
            <consortium name="DOE Joint Genome Institute"/>
            <person name="Riley R."/>
            <person name="Haridas S."/>
            <person name="Wolfe K.H."/>
            <person name="Lopes M.R."/>
            <person name="Hittinger C.T."/>
            <person name="Goker M."/>
            <person name="Salamov A."/>
            <person name="Wisecaver J."/>
            <person name="Long T.M."/>
            <person name="Aerts A.L."/>
            <person name="Barry K."/>
            <person name="Choi C."/>
            <person name="Clum A."/>
            <person name="Coughlan A.Y."/>
            <person name="Deshpande S."/>
            <person name="Douglass A.P."/>
            <person name="Hanson S.J."/>
            <person name="Klenk H.-P."/>
            <person name="Labutti K."/>
            <person name="Lapidus A."/>
            <person name="Lindquist E."/>
            <person name="Lipzen A."/>
            <person name="Meier-Kolthoff J.P."/>
            <person name="Ohm R.A."/>
            <person name="Otillar R.P."/>
            <person name="Pangilinan J."/>
            <person name="Peng Y."/>
            <person name="Rokas A."/>
            <person name="Rosa C.A."/>
            <person name="Scheuner C."/>
            <person name="Sibirny A.A."/>
            <person name="Slot J.C."/>
            <person name="Stielow J.B."/>
            <person name="Sun H."/>
            <person name="Kurtzman C.P."/>
            <person name="Blackwell M."/>
            <person name="Grigoriev I.V."/>
            <person name="Jeffries T.W."/>
        </authorList>
    </citation>
    <scope>NUCLEOTIDE SEQUENCE [LARGE SCALE GENOMIC DNA]</scope>
    <source>
        <strain evidence="10">NRRL Y-17324</strain>
    </source>
</reference>
<dbReference type="Proteomes" id="UP000094285">
    <property type="component" value="Unassembled WGS sequence"/>
</dbReference>
<proteinExistence type="inferred from homology"/>
<dbReference type="EMBL" id="KV453909">
    <property type="protein sequence ID" value="ODV82232.1"/>
    <property type="molecule type" value="Genomic_DNA"/>
</dbReference>
<keyword evidence="10" id="KW-1185">Reference proteome</keyword>
<dbReference type="STRING" id="984487.A0A1E4SS56"/>
<feature type="non-terminal residue" evidence="9">
    <location>
        <position position="572"/>
    </location>
</feature>
<keyword evidence="5 8" id="KW-1133">Transmembrane helix</keyword>
<feature type="non-terminal residue" evidence="9">
    <location>
        <position position="1"/>
    </location>
</feature>
<evidence type="ECO:0000256" key="8">
    <source>
        <dbReference type="SAM" id="Phobius"/>
    </source>
</evidence>
<evidence type="ECO:0000313" key="9">
    <source>
        <dbReference type="EMBL" id="ODV82232.1"/>
    </source>
</evidence>
<feature type="transmembrane region" description="Helical" evidence="8">
    <location>
        <begin position="282"/>
        <end position="299"/>
    </location>
</feature>
<evidence type="ECO:0000256" key="7">
    <source>
        <dbReference type="ARBA" id="ARBA00023136"/>
    </source>
</evidence>
<evidence type="ECO:0000256" key="6">
    <source>
        <dbReference type="ARBA" id="ARBA00023065"/>
    </source>
</evidence>
<feature type="transmembrane region" description="Helical" evidence="8">
    <location>
        <begin position="445"/>
        <end position="471"/>
    </location>
</feature>
<comment type="similarity">
    <text evidence="2">Belongs to the major facilitator superfamily.</text>
</comment>
<dbReference type="InterPro" id="IPR036259">
    <property type="entry name" value="MFS_trans_sf"/>
</dbReference>
<feature type="transmembrane region" description="Helical" evidence="8">
    <location>
        <begin position="30"/>
        <end position="49"/>
    </location>
</feature>
<feature type="transmembrane region" description="Helical" evidence="8">
    <location>
        <begin position="319"/>
        <end position="341"/>
    </location>
</feature>
<dbReference type="GO" id="GO:0005768">
    <property type="term" value="C:endosome"/>
    <property type="evidence" value="ECO:0007669"/>
    <property type="project" value="TreeGrafter"/>
</dbReference>
<evidence type="ECO:0000256" key="2">
    <source>
        <dbReference type="ARBA" id="ARBA00008335"/>
    </source>
</evidence>
<name>A0A1E4SS56_9ASCO</name>
<evidence type="ECO:0000256" key="1">
    <source>
        <dbReference type="ARBA" id="ARBA00004127"/>
    </source>
</evidence>
<feature type="transmembrane region" description="Helical" evidence="8">
    <location>
        <begin position="237"/>
        <end position="270"/>
    </location>
</feature>
<dbReference type="SUPFAM" id="SSF103473">
    <property type="entry name" value="MFS general substrate transporter"/>
    <property type="match status" value="1"/>
</dbReference>